<dbReference type="PANTHER" id="PTHR16489:SF14">
    <property type="entry name" value="PROTEIN PHOSPHATASE 1 REGULATORY SUBUNIT 15A"/>
    <property type="match status" value="1"/>
</dbReference>
<dbReference type="OMA" id="FFDHDPY"/>
<evidence type="ECO:0000256" key="5">
    <source>
        <dbReference type="ARBA" id="ARBA00022703"/>
    </source>
</evidence>
<evidence type="ECO:0000256" key="17">
    <source>
        <dbReference type="SAM" id="MobiDB-lite"/>
    </source>
</evidence>
<dbReference type="GO" id="GO:0034976">
    <property type="term" value="P:response to endoplasmic reticulum stress"/>
    <property type="evidence" value="ECO:0007669"/>
    <property type="project" value="TreeGrafter"/>
</dbReference>
<comment type="similarity">
    <text evidence="3">Belongs to the PPP1R15 family.</text>
</comment>
<evidence type="ECO:0000256" key="1">
    <source>
        <dbReference type="ARBA" id="ARBA00004397"/>
    </source>
</evidence>
<proteinExistence type="inferred from homology"/>
<dbReference type="Proteomes" id="UP000288216">
    <property type="component" value="Unassembled WGS sequence"/>
</dbReference>
<feature type="region of interest" description="Disordered" evidence="17">
    <location>
        <begin position="192"/>
        <end position="212"/>
    </location>
</feature>
<evidence type="ECO:0000256" key="9">
    <source>
        <dbReference type="ARBA" id="ARBA00022843"/>
    </source>
</evidence>
<evidence type="ECO:0000256" key="16">
    <source>
        <dbReference type="ARBA" id="ARBA00047011"/>
    </source>
</evidence>
<evidence type="ECO:0000256" key="14">
    <source>
        <dbReference type="ARBA" id="ARBA00040008"/>
    </source>
</evidence>
<evidence type="ECO:0000256" key="2">
    <source>
        <dbReference type="ARBA" id="ARBA00004570"/>
    </source>
</evidence>
<feature type="domain" description="Protein phosphatase 1 regulatory subunit 15A/B C-terminal" evidence="18">
    <location>
        <begin position="200"/>
        <end position="354"/>
    </location>
</feature>
<evidence type="ECO:0000256" key="11">
    <source>
        <dbReference type="ARBA" id="ARBA00023016"/>
    </source>
</evidence>
<feature type="compositionally biased region" description="Acidic residues" evidence="17">
    <location>
        <begin position="136"/>
        <end position="172"/>
    </location>
</feature>
<evidence type="ECO:0000256" key="10">
    <source>
        <dbReference type="ARBA" id="ARBA00022845"/>
    </source>
</evidence>
<feature type="non-terminal residue" evidence="19">
    <location>
        <position position="1"/>
    </location>
</feature>
<name>A0A401QC40_SCYTO</name>
<keyword evidence="9" id="KW-0832">Ubl conjugation</keyword>
<dbReference type="PANTHER" id="PTHR16489">
    <property type="entry name" value="GH11727P"/>
    <property type="match status" value="1"/>
</dbReference>
<dbReference type="GO" id="GO:0006915">
    <property type="term" value="P:apoptotic process"/>
    <property type="evidence" value="ECO:0007669"/>
    <property type="project" value="UniProtKB-KW"/>
</dbReference>
<keyword evidence="10" id="KW-0810">Translation regulation</keyword>
<evidence type="ECO:0000256" key="3">
    <source>
        <dbReference type="ARBA" id="ARBA00010161"/>
    </source>
</evidence>
<accession>A0A401QC40</accession>
<feature type="region of interest" description="Disordered" evidence="17">
    <location>
        <begin position="37"/>
        <end position="73"/>
    </location>
</feature>
<feature type="region of interest" description="Disordered" evidence="17">
    <location>
        <begin position="129"/>
        <end position="172"/>
    </location>
</feature>
<organism evidence="19 20">
    <name type="scientific">Scyliorhinus torazame</name>
    <name type="common">Cloudy catshark</name>
    <name type="synonym">Catulus torazame</name>
    <dbReference type="NCBI Taxonomy" id="75743"/>
    <lineage>
        <taxon>Eukaryota</taxon>
        <taxon>Metazoa</taxon>
        <taxon>Chordata</taxon>
        <taxon>Craniata</taxon>
        <taxon>Vertebrata</taxon>
        <taxon>Chondrichthyes</taxon>
        <taxon>Elasmobranchii</taxon>
        <taxon>Galeomorphii</taxon>
        <taxon>Galeoidea</taxon>
        <taxon>Carcharhiniformes</taxon>
        <taxon>Scyliorhinidae</taxon>
        <taxon>Scyliorhinus</taxon>
    </lineage>
</organism>
<dbReference type="OrthoDB" id="5976067at2759"/>
<keyword evidence="4" id="KW-0597">Phosphoprotein</keyword>
<keyword evidence="6" id="KW-0677">Repeat</keyword>
<keyword evidence="5" id="KW-0053">Apoptosis</keyword>
<evidence type="ECO:0000256" key="8">
    <source>
        <dbReference type="ARBA" id="ARBA00022824"/>
    </source>
</evidence>
<dbReference type="GO" id="GO:0019888">
    <property type="term" value="F:protein phosphatase regulator activity"/>
    <property type="evidence" value="ECO:0007669"/>
    <property type="project" value="TreeGrafter"/>
</dbReference>
<comment type="caution">
    <text evidence="19">The sequence shown here is derived from an EMBL/GenBank/DDBJ whole genome shotgun (WGS) entry which is preliminary data.</text>
</comment>
<evidence type="ECO:0000313" key="20">
    <source>
        <dbReference type="Proteomes" id="UP000288216"/>
    </source>
</evidence>
<gene>
    <name evidence="19" type="ORF">scyTo_0023797</name>
</gene>
<dbReference type="Pfam" id="PF10488">
    <property type="entry name" value="PP1c_bdg"/>
    <property type="match status" value="1"/>
</dbReference>
<dbReference type="STRING" id="75743.A0A401QC40"/>
<evidence type="ECO:0000259" key="18">
    <source>
        <dbReference type="Pfam" id="PF10488"/>
    </source>
</evidence>
<feature type="compositionally biased region" description="Basic and acidic residues" evidence="17">
    <location>
        <begin position="200"/>
        <end position="212"/>
    </location>
</feature>
<dbReference type="EMBL" id="BFAA01034005">
    <property type="protein sequence ID" value="GCB82950.1"/>
    <property type="molecule type" value="Genomic_DNA"/>
</dbReference>
<comment type="subunit">
    <text evidence="16">Interacts with PPP1CA. Interacts with EIF2S1. Interacts with PCNA. Interacts with LYN and KMT2A/MLL1. Interacts with PPP1R1A and SMARCB1. Interacts with SMAD7. Interacts with BAG1. Interacts with NOX4.</text>
</comment>
<evidence type="ECO:0000256" key="15">
    <source>
        <dbReference type="ARBA" id="ARBA00042438"/>
    </source>
</evidence>
<keyword evidence="13" id="KW-0472">Membrane</keyword>
<reference evidence="19 20" key="1">
    <citation type="journal article" date="2018" name="Nat. Ecol. Evol.">
        <title>Shark genomes provide insights into elasmobranch evolution and the origin of vertebrates.</title>
        <authorList>
            <person name="Hara Y"/>
            <person name="Yamaguchi K"/>
            <person name="Onimaru K"/>
            <person name="Kadota M"/>
            <person name="Koyanagi M"/>
            <person name="Keeley SD"/>
            <person name="Tatsumi K"/>
            <person name="Tanaka K"/>
            <person name="Motone F"/>
            <person name="Kageyama Y"/>
            <person name="Nozu R"/>
            <person name="Adachi N"/>
            <person name="Nishimura O"/>
            <person name="Nakagawa R"/>
            <person name="Tanegashima C"/>
            <person name="Kiyatake I"/>
            <person name="Matsumoto R"/>
            <person name="Murakumo K"/>
            <person name="Nishida K"/>
            <person name="Terakita A"/>
            <person name="Kuratani S"/>
            <person name="Sato K"/>
            <person name="Hyodo S Kuraku.S."/>
        </authorList>
    </citation>
    <scope>NUCLEOTIDE SEQUENCE [LARGE SCALE GENOMIC DNA]</scope>
</reference>
<dbReference type="GO" id="GO:0005789">
    <property type="term" value="C:endoplasmic reticulum membrane"/>
    <property type="evidence" value="ECO:0007669"/>
    <property type="project" value="UniProtKB-SubCell"/>
</dbReference>
<keyword evidence="12" id="KW-0496">Mitochondrion</keyword>
<evidence type="ECO:0000256" key="6">
    <source>
        <dbReference type="ARBA" id="ARBA00022737"/>
    </source>
</evidence>
<dbReference type="AlphaFoldDB" id="A0A401QC40"/>
<evidence type="ECO:0000256" key="12">
    <source>
        <dbReference type="ARBA" id="ARBA00023128"/>
    </source>
</evidence>
<keyword evidence="11" id="KW-0346">Stress response</keyword>
<sequence>AATDQSRVPAMAPGVAAVMVGNLLDPDCRKPHLAQVEQKSGFSHHPSSPSSNGMAAVGSRQTNGHLQKDHLDPLPGGGGVALLNLLILPGDSWTVGEGDQIESDHQKDVPSICTNPFILSITMEQTGWSRDRSLDQEDEQSLSDWLSDPEESDWSVQSEDDSSGDEQENDENEANDLWDSFFDHDPYNLMNFSSSTGHQSMDHKKPAVDSENDKLRDSYFQNTDPCNPLNTSVHTVTNGATDNRIMDGVQNTEMLEEATAASPSRCETKDCSTPTVKQGACPLQGKTLKKVRFSPVVTVHRMIVWGFAYRAARKGSWEQCARDRSRFQRRIAETEAVIASCFERDHREAVWRKLSAV</sequence>
<protein>
    <recommendedName>
        <fullName evidence="14">Protein phosphatase 1 regulatory subunit 15A</fullName>
    </recommendedName>
    <alternativeName>
        <fullName evidence="15">Growth arrest and DNA damage-inducible protein GADD34</fullName>
    </alternativeName>
</protein>
<dbReference type="InterPro" id="IPR019523">
    <property type="entry name" value="Prot_Pase1_reg-su15A/B_C"/>
</dbReference>
<evidence type="ECO:0000256" key="13">
    <source>
        <dbReference type="ARBA" id="ARBA00023136"/>
    </source>
</evidence>
<evidence type="ECO:0000256" key="4">
    <source>
        <dbReference type="ARBA" id="ARBA00022553"/>
    </source>
</evidence>
<keyword evidence="7" id="KW-1000">Mitochondrion outer membrane</keyword>
<comment type="subcellular location">
    <subcellularLocation>
        <location evidence="1">Endoplasmic reticulum membrane</location>
        <topology evidence="1">Peripheral membrane protein</topology>
        <orientation evidence="1">Cytoplasmic side</orientation>
    </subcellularLocation>
    <subcellularLocation>
        <location evidence="2">Mitochondrion outer membrane</location>
        <topology evidence="2">Peripheral membrane protein</topology>
        <orientation evidence="2">Cytoplasmic side</orientation>
    </subcellularLocation>
</comment>
<keyword evidence="8" id="KW-0256">Endoplasmic reticulum</keyword>
<dbReference type="InterPro" id="IPR051254">
    <property type="entry name" value="PPP1R15"/>
</dbReference>
<dbReference type="GO" id="GO:0006417">
    <property type="term" value="P:regulation of translation"/>
    <property type="evidence" value="ECO:0007669"/>
    <property type="project" value="UniProtKB-KW"/>
</dbReference>
<dbReference type="GO" id="GO:0005741">
    <property type="term" value="C:mitochondrial outer membrane"/>
    <property type="evidence" value="ECO:0007669"/>
    <property type="project" value="UniProtKB-SubCell"/>
</dbReference>
<dbReference type="GO" id="GO:0000164">
    <property type="term" value="C:protein phosphatase type 1 complex"/>
    <property type="evidence" value="ECO:0007669"/>
    <property type="project" value="TreeGrafter"/>
</dbReference>
<evidence type="ECO:0000256" key="7">
    <source>
        <dbReference type="ARBA" id="ARBA00022787"/>
    </source>
</evidence>
<keyword evidence="20" id="KW-1185">Reference proteome</keyword>
<evidence type="ECO:0000313" key="19">
    <source>
        <dbReference type="EMBL" id="GCB82950.1"/>
    </source>
</evidence>